<feature type="domain" description="HD/PDEase" evidence="1">
    <location>
        <begin position="26"/>
        <end position="139"/>
    </location>
</feature>
<protein>
    <submittedName>
        <fullName evidence="2">HD domain-containing protein</fullName>
    </submittedName>
</protein>
<comment type="caution">
    <text evidence="2">The sequence shown here is derived from an EMBL/GenBank/DDBJ whole genome shotgun (WGS) entry which is preliminary data.</text>
</comment>
<reference evidence="2" key="1">
    <citation type="journal article" date="2020" name="mSystems">
        <title>Genome- and Community-Level Interaction Insights into Carbon Utilization and Element Cycling Functions of Hydrothermarchaeota in Hydrothermal Sediment.</title>
        <authorList>
            <person name="Zhou Z."/>
            <person name="Liu Y."/>
            <person name="Xu W."/>
            <person name="Pan J."/>
            <person name="Luo Z.H."/>
            <person name="Li M."/>
        </authorList>
    </citation>
    <scope>NUCLEOTIDE SEQUENCE [LARGE SCALE GENOMIC DNA]</scope>
    <source>
        <strain evidence="2">SpSt-1217</strain>
    </source>
</reference>
<dbReference type="SUPFAM" id="SSF109604">
    <property type="entry name" value="HD-domain/PDEase-like"/>
    <property type="match status" value="1"/>
</dbReference>
<dbReference type="InterPro" id="IPR006674">
    <property type="entry name" value="HD_domain"/>
</dbReference>
<accession>A0A831PJ90</accession>
<dbReference type="SMART" id="SM00471">
    <property type="entry name" value="HDc"/>
    <property type="match status" value="1"/>
</dbReference>
<dbReference type="Pfam" id="PF01966">
    <property type="entry name" value="HD"/>
    <property type="match status" value="1"/>
</dbReference>
<evidence type="ECO:0000259" key="1">
    <source>
        <dbReference type="SMART" id="SM00471"/>
    </source>
</evidence>
<dbReference type="PANTHER" id="PTHR33594:SF1">
    <property type="entry name" value="HD_PDEASE DOMAIN-CONTAINING PROTEIN"/>
    <property type="match status" value="1"/>
</dbReference>
<evidence type="ECO:0000313" key="2">
    <source>
        <dbReference type="EMBL" id="HDR51499.1"/>
    </source>
</evidence>
<dbReference type="Proteomes" id="UP000886047">
    <property type="component" value="Unassembled WGS sequence"/>
</dbReference>
<feature type="non-terminal residue" evidence="2">
    <location>
        <position position="144"/>
    </location>
</feature>
<organism evidence="2">
    <name type="scientific">Mariniphaga anaerophila</name>
    <dbReference type="NCBI Taxonomy" id="1484053"/>
    <lineage>
        <taxon>Bacteria</taxon>
        <taxon>Pseudomonadati</taxon>
        <taxon>Bacteroidota</taxon>
        <taxon>Bacteroidia</taxon>
        <taxon>Marinilabiliales</taxon>
        <taxon>Prolixibacteraceae</taxon>
        <taxon>Mariniphaga</taxon>
    </lineage>
</organism>
<dbReference type="InterPro" id="IPR003607">
    <property type="entry name" value="HD/PDEase_dom"/>
</dbReference>
<sequence length="144" mass="16349">MLNKLEKKRMISETEEYVRKVLEKDGSGHDWWHIFRVRNLAMKISETEGGDRFLIEMAALLHDLDDWKLNGDGNFNKTEKWLEHLKLYPENISRLTEIIGQVSFKGAGVETVPSTLEAQIVQDADRLDAIGAIGIARTFAYGGS</sequence>
<gene>
    <name evidence="2" type="ORF">ENN90_07755</name>
</gene>
<dbReference type="CDD" id="cd00077">
    <property type="entry name" value="HDc"/>
    <property type="match status" value="1"/>
</dbReference>
<dbReference type="AlphaFoldDB" id="A0A831PJ90"/>
<dbReference type="Gene3D" id="1.10.472.50">
    <property type="entry name" value="HD-domain/PDEase-like"/>
    <property type="match status" value="1"/>
</dbReference>
<proteinExistence type="predicted"/>
<dbReference type="PANTHER" id="PTHR33594">
    <property type="entry name" value="SUPERFAMILY HYDROLASE, PUTATIVE (AFU_ORTHOLOGUE AFUA_1G03035)-RELATED"/>
    <property type="match status" value="1"/>
</dbReference>
<name>A0A831PJ90_9BACT</name>
<dbReference type="Gene3D" id="1.20.58.1910">
    <property type="match status" value="1"/>
</dbReference>
<dbReference type="EMBL" id="DSDK01000424">
    <property type="protein sequence ID" value="HDR51499.1"/>
    <property type="molecule type" value="Genomic_DNA"/>
</dbReference>